<dbReference type="AlphaFoldDB" id="A0A7N0SYV2"/>
<accession>A0A7N0SYV2</accession>
<dbReference type="PROSITE" id="PS51257">
    <property type="entry name" value="PROKAR_LIPOPROTEIN"/>
    <property type="match status" value="1"/>
</dbReference>
<protein>
    <submittedName>
        <fullName evidence="3">Uncharacterized protein</fullName>
    </submittedName>
</protein>
<evidence type="ECO:0000256" key="1">
    <source>
        <dbReference type="SAM" id="Phobius"/>
    </source>
</evidence>
<evidence type="ECO:0000313" key="4">
    <source>
        <dbReference type="Proteomes" id="UP000594263"/>
    </source>
</evidence>
<organism evidence="3 4">
    <name type="scientific">Kalanchoe fedtschenkoi</name>
    <name type="common">Lavender scallops</name>
    <name type="synonym">South American air plant</name>
    <dbReference type="NCBI Taxonomy" id="63787"/>
    <lineage>
        <taxon>Eukaryota</taxon>
        <taxon>Viridiplantae</taxon>
        <taxon>Streptophyta</taxon>
        <taxon>Embryophyta</taxon>
        <taxon>Tracheophyta</taxon>
        <taxon>Spermatophyta</taxon>
        <taxon>Magnoliopsida</taxon>
        <taxon>eudicotyledons</taxon>
        <taxon>Gunneridae</taxon>
        <taxon>Pentapetalae</taxon>
        <taxon>Saxifragales</taxon>
        <taxon>Crassulaceae</taxon>
        <taxon>Kalanchoe</taxon>
    </lineage>
</organism>
<evidence type="ECO:0000256" key="2">
    <source>
        <dbReference type="SAM" id="SignalP"/>
    </source>
</evidence>
<dbReference type="PANTHER" id="PTHR36318">
    <property type="entry name" value="OS06G0581300 PROTEIN"/>
    <property type="match status" value="1"/>
</dbReference>
<sequence length="271" mass="30479">MAASTKLAVTCLFILLACFVSATVVYTTVTDGLPFRKQLLTPWMAATLVDFYINVFAIAAWVFYKENCWIRNLVWLVLLVCLGSITTCVYVTWQLLKLSSQEAAQDPIYHVLLRNDHKGVKDRKATCFSVSVARIIFCILGCLMLGTLAYTILTDGSPFRKELLTPWLTATLVDFYTNVIAISVWVTYKESNWISAFIWILLLICTGSLGTCSYIVSQLFHLSPQDPVYLILINSTNRQKAGMRKRRDSNSGYSDCCPTQNPCIFVATVML</sequence>
<proteinExistence type="predicted"/>
<dbReference type="Proteomes" id="UP000594263">
    <property type="component" value="Unplaced"/>
</dbReference>
<keyword evidence="1" id="KW-1133">Transmembrane helix</keyword>
<dbReference type="OMA" id="WISTAIW"/>
<dbReference type="InterPro" id="IPR009943">
    <property type="entry name" value="DUF1475"/>
</dbReference>
<dbReference type="Gramene" id="Kaladp0013s0037.1.v1.1">
    <property type="protein sequence ID" value="Kaladp0013s0037.1.v1.1"/>
    <property type="gene ID" value="Kaladp0013s0037.v1.1"/>
</dbReference>
<feature type="signal peptide" evidence="2">
    <location>
        <begin position="1"/>
        <end position="22"/>
    </location>
</feature>
<feature type="transmembrane region" description="Helical" evidence="1">
    <location>
        <begin position="43"/>
        <end position="64"/>
    </location>
</feature>
<feature type="transmembrane region" description="Helical" evidence="1">
    <location>
        <begin position="132"/>
        <end position="153"/>
    </location>
</feature>
<keyword evidence="2" id="KW-0732">Signal</keyword>
<evidence type="ECO:0000313" key="3">
    <source>
        <dbReference type="EnsemblPlants" id="Kaladp0013s0037.1.v1.1"/>
    </source>
</evidence>
<feature type="transmembrane region" description="Helical" evidence="1">
    <location>
        <begin position="73"/>
        <end position="93"/>
    </location>
</feature>
<dbReference type="EnsemblPlants" id="Kaladp0013s0037.1.v1.1">
    <property type="protein sequence ID" value="Kaladp0013s0037.1.v1.1"/>
    <property type="gene ID" value="Kaladp0013s0037.v1.1"/>
</dbReference>
<feature type="chain" id="PRO_5029559464" evidence="2">
    <location>
        <begin position="23"/>
        <end position="271"/>
    </location>
</feature>
<dbReference type="PANTHER" id="PTHR36318:SF3">
    <property type="entry name" value="OS06G0581300 PROTEIN"/>
    <property type="match status" value="1"/>
</dbReference>
<name>A0A7N0SYV2_KALFE</name>
<feature type="transmembrane region" description="Helical" evidence="1">
    <location>
        <begin position="194"/>
        <end position="216"/>
    </location>
</feature>
<feature type="transmembrane region" description="Helical" evidence="1">
    <location>
        <begin position="165"/>
        <end position="188"/>
    </location>
</feature>
<keyword evidence="1" id="KW-0472">Membrane</keyword>
<keyword evidence="4" id="KW-1185">Reference proteome</keyword>
<dbReference type="Pfam" id="PF07343">
    <property type="entry name" value="DUF1475"/>
    <property type="match status" value="2"/>
</dbReference>
<keyword evidence="1" id="KW-0812">Transmembrane</keyword>
<reference evidence="3" key="1">
    <citation type="submission" date="2021-01" db="UniProtKB">
        <authorList>
            <consortium name="EnsemblPlants"/>
        </authorList>
    </citation>
    <scope>IDENTIFICATION</scope>
</reference>